<feature type="transmembrane region" description="Helical" evidence="1">
    <location>
        <begin position="263"/>
        <end position="288"/>
    </location>
</feature>
<dbReference type="InterPro" id="IPR001173">
    <property type="entry name" value="Glyco_trans_2-like"/>
</dbReference>
<evidence type="ECO:0000259" key="2">
    <source>
        <dbReference type="Pfam" id="PF00535"/>
    </source>
</evidence>
<dbReference type="SUPFAM" id="SSF53448">
    <property type="entry name" value="Nucleotide-diphospho-sugar transferases"/>
    <property type="match status" value="1"/>
</dbReference>
<gene>
    <name evidence="3" type="ORF">UFOPK3342_00540</name>
</gene>
<accession>A0A6J7D1T1</accession>
<dbReference type="InterPro" id="IPR050256">
    <property type="entry name" value="Glycosyltransferase_2"/>
</dbReference>
<dbReference type="GO" id="GO:0005886">
    <property type="term" value="C:plasma membrane"/>
    <property type="evidence" value="ECO:0007669"/>
    <property type="project" value="TreeGrafter"/>
</dbReference>
<keyword evidence="1" id="KW-1133">Transmembrane helix</keyword>
<evidence type="ECO:0000313" key="3">
    <source>
        <dbReference type="EMBL" id="CAB4863055.1"/>
    </source>
</evidence>
<dbReference type="CDD" id="cd04187">
    <property type="entry name" value="DPM1_like_bac"/>
    <property type="match status" value="1"/>
</dbReference>
<protein>
    <submittedName>
        <fullName evidence="3">Unannotated protein</fullName>
    </submittedName>
</protein>
<dbReference type="PANTHER" id="PTHR48090:SF8">
    <property type="entry name" value="GLYCOSYLTRANSFERASE CSBB-RELATED"/>
    <property type="match status" value="1"/>
</dbReference>
<sequence>MDDLKSVEILVPLFNEEESLDVFVKSLIPIITDLPYNFSLTLVDDGSTDSTYLKACKITGVPTKVIQLSRNYGKERAVQCGIDESHADALILFDADLQDPLELIPKFLAEWELGYDIVYGVRVNRDKDSYLKRTTASFFYFIFLKLSSVKFPPHTADARLMSRRVIQALKNMRETQRFNKGLFHEVGFKSKGVEFHRPMRKYGKSSYNPSKMIEYARDAFLGFTTKPLYWSIYAGSTLAFFSTLLAFFYGIRKILLGDAPSGYTSVIVAVLFLGAFQLISLGIIGLYLSVVVKEVRQRPLYFIAETHINKND</sequence>
<proteinExistence type="predicted"/>
<organism evidence="3">
    <name type="scientific">freshwater metagenome</name>
    <dbReference type="NCBI Taxonomy" id="449393"/>
    <lineage>
        <taxon>unclassified sequences</taxon>
        <taxon>metagenomes</taxon>
        <taxon>ecological metagenomes</taxon>
    </lineage>
</organism>
<keyword evidence="1" id="KW-0472">Membrane</keyword>
<dbReference type="PANTHER" id="PTHR48090">
    <property type="entry name" value="UNDECAPRENYL-PHOSPHATE 4-DEOXY-4-FORMAMIDO-L-ARABINOSE TRANSFERASE-RELATED"/>
    <property type="match status" value="1"/>
</dbReference>
<dbReference type="Pfam" id="PF00535">
    <property type="entry name" value="Glycos_transf_2"/>
    <property type="match status" value="1"/>
</dbReference>
<name>A0A6J7D1T1_9ZZZZ</name>
<reference evidence="3" key="1">
    <citation type="submission" date="2020-05" db="EMBL/GenBank/DDBJ databases">
        <authorList>
            <person name="Chiriac C."/>
            <person name="Salcher M."/>
            <person name="Ghai R."/>
            <person name="Kavagutti S V."/>
        </authorList>
    </citation>
    <scope>NUCLEOTIDE SEQUENCE</scope>
</reference>
<dbReference type="AlphaFoldDB" id="A0A6J7D1T1"/>
<dbReference type="EMBL" id="CAFBLH010000012">
    <property type="protein sequence ID" value="CAB4863055.1"/>
    <property type="molecule type" value="Genomic_DNA"/>
</dbReference>
<feature type="transmembrane region" description="Helical" evidence="1">
    <location>
        <begin position="228"/>
        <end position="251"/>
    </location>
</feature>
<dbReference type="InterPro" id="IPR029044">
    <property type="entry name" value="Nucleotide-diphossugar_trans"/>
</dbReference>
<feature type="domain" description="Glycosyltransferase 2-like" evidence="2">
    <location>
        <begin position="9"/>
        <end position="167"/>
    </location>
</feature>
<evidence type="ECO:0000256" key="1">
    <source>
        <dbReference type="SAM" id="Phobius"/>
    </source>
</evidence>
<keyword evidence="1" id="KW-0812">Transmembrane</keyword>
<dbReference type="Gene3D" id="3.90.550.10">
    <property type="entry name" value="Spore Coat Polysaccharide Biosynthesis Protein SpsA, Chain A"/>
    <property type="match status" value="1"/>
</dbReference>